<keyword evidence="4 7" id="KW-0812">Transmembrane</keyword>
<evidence type="ECO:0000256" key="5">
    <source>
        <dbReference type="ARBA" id="ARBA00022989"/>
    </source>
</evidence>
<feature type="transmembrane region" description="Helical" evidence="7">
    <location>
        <begin position="306"/>
        <end position="332"/>
    </location>
</feature>
<evidence type="ECO:0000256" key="1">
    <source>
        <dbReference type="ARBA" id="ARBA00004651"/>
    </source>
</evidence>
<dbReference type="InterPro" id="IPR004869">
    <property type="entry name" value="MMPL_dom"/>
</dbReference>
<dbReference type="Pfam" id="PF03176">
    <property type="entry name" value="MMPL"/>
    <property type="match status" value="2"/>
</dbReference>
<feature type="transmembrane region" description="Helical" evidence="7">
    <location>
        <begin position="557"/>
        <end position="576"/>
    </location>
</feature>
<evidence type="ECO:0000313" key="9">
    <source>
        <dbReference type="EMBL" id="MBW5485213.1"/>
    </source>
</evidence>
<feature type="transmembrane region" description="Helical" evidence="7">
    <location>
        <begin position="375"/>
        <end position="393"/>
    </location>
</feature>
<feature type="transmembrane region" description="Helical" evidence="7">
    <location>
        <begin position="526"/>
        <end position="545"/>
    </location>
</feature>
<evidence type="ECO:0000256" key="3">
    <source>
        <dbReference type="ARBA" id="ARBA00022475"/>
    </source>
</evidence>
<protein>
    <submittedName>
        <fullName evidence="9">MMPL family transporter</fullName>
    </submittedName>
</protein>
<comment type="caution">
    <text evidence="9">The sequence shown here is derived from an EMBL/GenBank/DDBJ whole genome shotgun (WGS) entry which is preliminary data.</text>
</comment>
<dbReference type="InterPro" id="IPR001036">
    <property type="entry name" value="Acrflvin-R"/>
</dbReference>
<feature type="transmembrane region" description="Helical" evidence="7">
    <location>
        <begin position="182"/>
        <end position="202"/>
    </location>
</feature>
<reference evidence="9 10" key="1">
    <citation type="submission" date="2019-12" db="EMBL/GenBank/DDBJ databases">
        <title>Genome sequence of Streptomyces bambusae.</title>
        <authorList>
            <person name="Bansal K."/>
            <person name="Choksket S."/>
            <person name="Korpole S."/>
            <person name="Patil P.B."/>
        </authorList>
    </citation>
    <scope>NUCLEOTIDE SEQUENCE [LARGE SCALE GENOMIC DNA]</scope>
    <source>
        <strain evidence="9 10">SK60</strain>
    </source>
</reference>
<sequence>MATFLYRLGKGAFRRRRLVALVWVALLFLAGFGAATAAAPSSGSFSIPGTEAQRAFDLLEKRFPGVSADGATARIVIKAPAGGTVMDQGTRSQVDRIVSGLRTGPGKDQIASVADPYEARAISQDGSTAYATVKYKVSGMELTDEARAALTGAGDEARAAGVQVEIGGDALMEAPKTGSSEIVGIVVAAIVLVITFGSLIAAGLPLLTALIGVGIGVSSITALANVLDLGTTTSILATMIGLAVGIDYALFIVSRYRTELAEGSERDEAAGRAVGTAGSAVVFAGLTVVIALVGLAVVNIPMLTKMGFAAAGTVAIAVLVALTLVPAILGFAGRKVLPAGTKSKLFGGGRQKSAQAADKPNGGTRWARFVLRRPVVVLLAGVIGLGAIAVPASKLEMGLPDDGAKAVGTSQRKAYDMISDGFGPGFNGPLMVVVDGDKALADQTFDRLTKLDGIAKGPDGKPLVVPAQFNQQGDAAIITVIPADRPSSKATEDLVHEIREGSGKDVMVSGTTAINIDFSQKMNDALLPYLALVVGLAFLLLMLVFRSVLVPLKAALGFLLSVVAALGAVVAVYQWGWLGSLFGVDQPGPIMSMMPIFMVGVVFGLAMDYEVFLVTRMREAYVHGERPGQAVVTGFRFSARVVTAAAVIMIAVFAGFIGMDDQMVKMIGFGLAIAVLFDAFVVRMAIVPAVLALLGHKAWWLPKWLDRLLPDVDVEGEGLRKHLEGSAAQADPEEERELVKV</sequence>
<accession>A0ABS6ZBU2</accession>
<dbReference type="PANTHER" id="PTHR33406">
    <property type="entry name" value="MEMBRANE PROTEIN MJ1562-RELATED"/>
    <property type="match status" value="1"/>
</dbReference>
<dbReference type="PANTHER" id="PTHR33406:SF11">
    <property type="entry name" value="MEMBRANE PROTEIN SCO6666-RELATED"/>
    <property type="match status" value="1"/>
</dbReference>
<keyword evidence="10" id="KW-1185">Reference proteome</keyword>
<comment type="similarity">
    <text evidence="2">Belongs to the resistance-nodulation-cell division (RND) (TC 2.A.6) family. MmpL subfamily.</text>
</comment>
<dbReference type="PRINTS" id="PR00702">
    <property type="entry name" value="ACRIFLAVINRP"/>
</dbReference>
<gene>
    <name evidence="9" type="ORF">GPJ59_25885</name>
</gene>
<name>A0ABS6ZBU2_9ACTN</name>
<feature type="transmembrane region" description="Helical" evidence="7">
    <location>
        <begin position="209"/>
        <end position="227"/>
    </location>
</feature>
<dbReference type="Proteomes" id="UP000812013">
    <property type="component" value="Unassembled WGS sequence"/>
</dbReference>
<evidence type="ECO:0000256" key="7">
    <source>
        <dbReference type="SAM" id="Phobius"/>
    </source>
</evidence>
<keyword evidence="3" id="KW-1003">Cell membrane</keyword>
<dbReference type="RefSeq" id="WP_219670119.1">
    <property type="nucleotide sequence ID" value="NZ_WTFF01000229.1"/>
</dbReference>
<dbReference type="PROSITE" id="PS50156">
    <property type="entry name" value="SSD"/>
    <property type="match status" value="1"/>
</dbReference>
<evidence type="ECO:0000256" key="2">
    <source>
        <dbReference type="ARBA" id="ARBA00010157"/>
    </source>
</evidence>
<dbReference type="EMBL" id="WTFF01000229">
    <property type="protein sequence ID" value="MBW5485213.1"/>
    <property type="molecule type" value="Genomic_DNA"/>
</dbReference>
<feature type="transmembrane region" description="Helical" evidence="7">
    <location>
        <begin position="669"/>
        <end position="694"/>
    </location>
</feature>
<keyword evidence="6 7" id="KW-0472">Membrane</keyword>
<organism evidence="9 10">
    <name type="scientific">Streptomyces bambusae</name>
    <dbReference type="NCBI Taxonomy" id="1550616"/>
    <lineage>
        <taxon>Bacteria</taxon>
        <taxon>Bacillati</taxon>
        <taxon>Actinomycetota</taxon>
        <taxon>Actinomycetes</taxon>
        <taxon>Kitasatosporales</taxon>
        <taxon>Streptomycetaceae</taxon>
        <taxon>Streptomyces</taxon>
    </lineage>
</organism>
<keyword evidence="5 7" id="KW-1133">Transmembrane helix</keyword>
<feature type="domain" description="SSD" evidence="8">
    <location>
        <begin position="182"/>
        <end position="331"/>
    </location>
</feature>
<dbReference type="InterPro" id="IPR000731">
    <property type="entry name" value="SSD"/>
</dbReference>
<evidence type="ECO:0000259" key="8">
    <source>
        <dbReference type="PROSITE" id="PS50156"/>
    </source>
</evidence>
<dbReference type="SUPFAM" id="SSF82866">
    <property type="entry name" value="Multidrug efflux transporter AcrB transmembrane domain"/>
    <property type="match status" value="2"/>
</dbReference>
<dbReference type="Gene3D" id="1.20.1640.10">
    <property type="entry name" value="Multidrug efflux transporter AcrB transmembrane domain"/>
    <property type="match status" value="2"/>
</dbReference>
<feature type="transmembrane region" description="Helical" evidence="7">
    <location>
        <begin position="274"/>
        <end position="300"/>
    </location>
</feature>
<comment type="subcellular location">
    <subcellularLocation>
        <location evidence="1">Cell membrane</location>
        <topology evidence="1">Multi-pass membrane protein</topology>
    </subcellularLocation>
</comment>
<evidence type="ECO:0000313" key="10">
    <source>
        <dbReference type="Proteomes" id="UP000812013"/>
    </source>
</evidence>
<evidence type="ECO:0000256" key="4">
    <source>
        <dbReference type="ARBA" id="ARBA00022692"/>
    </source>
</evidence>
<feature type="transmembrane region" description="Helical" evidence="7">
    <location>
        <begin position="637"/>
        <end position="657"/>
    </location>
</feature>
<evidence type="ECO:0000256" key="6">
    <source>
        <dbReference type="ARBA" id="ARBA00023136"/>
    </source>
</evidence>
<dbReference type="InterPro" id="IPR050545">
    <property type="entry name" value="Mycobact_MmpL"/>
</dbReference>
<feature type="transmembrane region" description="Helical" evidence="7">
    <location>
        <begin position="596"/>
        <end position="616"/>
    </location>
</feature>
<proteinExistence type="inferred from homology"/>
<feature type="transmembrane region" description="Helical" evidence="7">
    <location>
        <begin position="233"/>
        <end position="253"/>
    </location>
</feature>